<accession>A0ABS4TEK1</accession>
<name>A0ABS4TEK1_9PSEU</name>
<sequence length="62" mass="6677">MASGSGDVGISHEELTALLMEVKQAQDDPQRLRVSDSERLRTGATSTLPPLPDNLPDTQHPP</sequence>
<dbReference type="Proteomes" id="UP001519332">
    <property type="component" value="Unassembled WGS sequence"/>
</dbReference>
<feature type="compositionally biased region" description="Pro residues" evidence="1">
    <location>
        <begin position="49"/>
        <end position="62"/>
    </location>
</feature>
<protein>
    <submittedName>
        <fullName evidence="2">Uncharacterized protein</fullName>
    </submittedName>
</protein>
<feature type="region of interest" description="Disordered" evidence="1">
    <location>
        <begin position="22"/>
        <end position="62"/>
    </location>
</feature>
<comment type="caution">
    <text evidence="2">The sequence shown here is derived from an EMBL/GenBank/DDBJ whole genome shotgun (WGS) entry which is preliminary data.</text>
</comment>
<organism evidence="2 3">
    <name type="scientific">Kibdelosporangium banguiense</name>
    <dbReference type="NCBI Taxonomy" id="1365924"/>
    <lineage>
        <taxon>Bacteria</taxon>
        <taxon>Bacillati</taxon>
        <taxon>Actinomycetota</taxon>
        <taxon>Actinomycetes</taxon>
        <taxon>Pseudonocardiales</taxon>
        <taxon>Pseudonocardiaceae</taxon>
        <taxon>Kibdelosporangium</taxon>
    </lineage>
</organism>
<reference evidence="2 3" key="1">
    <citation type="submission" date="2021-03" db="EMBL/GenBank/DDBJ databases">
        <title>Sequencing the genomes of 1000 actinobacteria strains.</title>
        <authorList>
            <person name="Klenk H.-P."/>
        </authorList>
    </citation>
    <scope>NUCLEOTIDE SEQUENCE [LARGE SCALE GENOMIC DNA]</scope>
    <source>
        <strain evidence="2 3">DSM 46670</strain>
    </source>
</reference>
<feature type="compositionally biased region" description="Basic and acidic residues" evidence="1">
    <location>
        <begin position="24"/>
        <end position="41"/>
    </location>
</feature>
<evidence type="ECO:0000313" key="3">
    <source>
        <dbReference type="Proteomes" id="UP001519332"/>
    </source>
</evidence>
<gene>
    <name evidence="2" type="ORF">JOF56_003231</name>
</gene>
<dbReference type="EMBL" id="JAGINW010000001">
    <property type="protein sequence ID" value="MBP2322846.1"/>
    <property type="molecule type" value="Genomic_DNA"/>
</dbReference>
<keyword evidence="3" id="KW-1185">Reference proteome</keyword>
<evidence type="ECO:0000256" key="1">
    <source>
        <dbReference type="SAM" id="MobiDB-lite"/>
    </source>
</evidence>
<evidence type="ECO:0000313" key="2">
    <source>
        <dbReference type="EMBL" id="MBP2322846.1"/>
    </source>
</evidence>
<proteinExistence type="predicted"/>